<dbReference type="RefSeq" id="WP_395803787.1">
    <property type="nucleotide sequence ID" value="NZ_CP043494.1"/>
</dbReference>
<proteinExistence type="predicted"/>
<evidence type="ECO:0008006" key="4">
    <source>
        <dbReference type="Google" id="ProtNLM"/>
    </source>
</evidence>
<organism evidence="2 3">
    <name type="scientific">Archangium minus</name>
    <dbReference type="NCBI Taxonomy" id="83450"/>
    <lineage>
        <taxon>Bacteria</taxon>
        <taxon>Pseudomonadati</taxon>
        <taxon>Myxococcota</taxon>
        <taxon>Myxococcia</taxon>
        <taxon>Myxococcales</taxon>
        <taxon>Cystobacterineae</taxon>
        <taxon>Archangiaceae</taxon>
        <taxon>Archangium</taxon>
    </lineage>
</organism>
<feature type="chain" id="PRO_5046527371" description="Outer membrane protein beta-barrel domain-containing protein" evidence="1">
    <location>
        <begin position="20"/>
        <end position="469"/>
    </location>
</feature>
<evidence type="ECO:0000313" key="3">
    <source>
        <dbReference type="Proteomes" id="UP001611383"/>
    </source>
</evidence>
<dbReference type="Proteomes" id="UP001611383">
    <property type="component" value="Chromosome"/>
</dbReference>
<name>A0ABY9WWB7_9BACT</name>
<protein>
    <recommendedName>
        <fullName evidence="4">Outer membrane protein beta-barrel domain-containing protein</fullName>
    </recommendedName>
</protein>
<keyword evidence="3" id="KW-1185">Reference proteome</keyword>
<evidence type="ECO:0000313" key="2">
    <source>
        <dbReference type="EMBL" id="WNG47445.1"/>
    </source>
</evidence>
<dbReference type="EMBL" id="CP043494">
    <property type="protein sequence ID" value="WNG47445.1"/>
    <property type="molecule type" value="Genomic_DNA"/>
</dbReference>
<sequence>MRAPLLPLLLLVLSPLAVAAPFSVKATPAQVVLGQDKAVLVQVKVPSGTPPLRASASTGSLLPLPTTARDVYSYRWVAPDIRYPLLAVLAFWVEPAEGPPEVTTLHIPLLGRTTLDVATDVGAGAEVVVQVADMRFGPVITNRKGRAQVQVKVPPNVREASVLATAKGQQTHRTARLDVPPERPLLALISPDVLPVEGSGWLLVLGEQPLPESELDLQVRGGSIQALEQTPGVFRVKPEPGSSAVTVDVHRQDGTGAARVTAPVSAPIVASIPPPESLPVVASPPEVKPAPSMDWGKYLSWHHLSFHLQAGGFLAGGDNRGPLVSVGLGYRLPPLAGRFFWLEAEAGLRQSVTQPLVEQLGPLDSRVVALPLLLSARGLLFERGPLSIHGRAGAGVMFYEQRVTSSFFAEPRSQRGQSFMGFVAAQAAWSFGAASALFELRGSYAAAQASEIDAQLGGLSASLGVRYSL</sequence>
<gene>
    <name evidence="2" type="ORF">F0U60_27480</name>
</gene>
<feature type="signal peptide" evidence="1">
    <location>
        <begin position="1"/>
        <end position="19"/>
    </location>
</feature>
<reference evidence="2 3" key="1">
    <citation type="submission" date="2019-08" db="EMBL/GenBank/DDBJ databases">
        <title>Archangium and Cystobacter genomes.</title>
        <authorList>
            <person name="Chen I.-C.K."/>
            <person name="Wielgoss S."/>
        </authorList>
    </citation>
    <scope>NUCLEOTIDE SEQUENCE [LARGE SCALE GENOMIC DNA]</scope>
    <source>
        <strain evidence="2 3">Cbm 6</strain>
    </source>
</reference>
<evidence type="ECO:0000256" key="1">
    <source>
        <dbReference type="SAM" id="SignalP"/>
    </source>
</evidence>
<keyword evidence="1" id="KW-0732">Signal</keyword>
<accession>A0ABY9WWB7</accession>